<evidence type="ECO:0000313" key="4">
    <source>
        <dbReference type="Proteomes" id="UP000053105"/>
    </source>
</evidence>
<dbReference type="AlphaFoldDB" id="A0A0M8ZZA3"/>
<keyword evidence="1" id="KW-0472">Membrane</keyword>
<dbReference type="EMBL" id="KQ435816">
    <property type="protein sequence ID" value="KOX72609.1"/>
    <property type="molecule type" value="Genomic_DNA"/>
</dbReference>
<dbReference type="STRING" id="166423.A0A0M8ZZA3"/>
<dbReference type="Gene3D" id="1.25.10.10">
    <property type="entry name" value="Leucine-rich Repeat Variant"/>
    <property type="match status" value="1"/>
</dbReference>
<organism evidence="3 4">
    <name type="scientific">Melipona quadrifasciata</name>
    <dbReference type="NCBI Taxonomy" id="166423"/>
    <lineage>
        <taxon>Eukaryota</taxon>
        <taxon>Metazoa</taxon>
        <taxon>Ecdysozoa</taxon>
        <taxon>Arthropoda</taxon>
        <taxon>Hexapoda</taxon>
        <taxon>Insecta</taxon>
        <taxon>Pterygota</taxon>
        <taxon>Neoptera</taxon>
        <taxon>Endopterygota</taxon>
        <taxon>Hymenoptera</taxon>
        <taxon>Apocrita</taxon>
        <taxon>Aculeata</taxon>
        <taxon>Apoidea</taxon>
        <taxon>Anthophila</taxon>
        <taxon>Apidae</taxon>
        <taxon>Melipona</taxon>
    </lineage>
</organism>
<proteinExistence type="predicted"/>
<dbReference type="InterPro" id="IPR011989">
    <property type="entry name" value="ARM-like"/>
</dbReference>
<name>A0A0M8ZZA3_9HYME</name>
<feature type="domain" description="FHOD1 N-terminal GTPase-binding" evidence="2">
    <location>
        <begin position="264"/>
        <end position="303"/>
    </location>
</feature>
<accession>A0A0M8ZZA3</accession>
<keyword evidence="4" id="KW-1185">Reference proteome</keyword>
<evidence type="ECO:0000256" key="1">
    <source>
        <dbReference type="SAM" id="Phobius"/>
    </source>
</evidence>
<reference evidence="3 4" key="1">
    <citation type="submission" date="2015-07" db="EMBL/GenBank/DDBJ databases">
        <title>The genome of Melipona quadrifasciata.</title>
        <authorList>
            <person name="Pan H."/>
            <person name="Kapheim K."/>
        </authorList>
    </citation>
    <scope>NUCLEOTIDE SEQUENCE [LARGE SCALE GENOMIC DNA]</scope>
    <source>
        <strain evidence="3">0111107301</strain>
        <tissue evidence="3">Whole body</tissue>
    </source>
</reference>
<dbReference type="OrthoDB" id="9806920at2759"/>
<protein>
    <recommendedName>
        <fullName evidence="2">FHOD1 N-terminal GTPase-binding domain-containing protein</fullName>
    </recommendedName>
</protein>
<keyword evidence="1" id="KW-0812">Transmembrane</keyword>
<dbReference type="Proteomes" id="UP000053105">
    <property type="component" value="Unassembled WGS sequence"/>
</dbReference>
<evidence type="ECO:0000259" key="2">
    <source>
        <dbReference type="Pfam" id="PF18382"/>
    </source>
</evidence>
<sequence length="435" mass="50823">MERCEHFFRNVKIHSGIRKRADHNIDILALLSRVLLPRHEISQKWKNKNRPIVFLQHIVKVKTKSVNRNAEIFRMNRESASVMELKGICRRNDRHTKIYKLDIFFRHTYVKIQKTTRAYSCVILVRPVALLLYLVYYCQLRTDNIKKRTQLLSGQPDTSRDKLNIQKAPKPTLETYKQRIDTLQSVQRHVPYLTIYRIVKFPFVEEIRGTTTSKSKRCWRKKLIYSNVANIRTNSYFVIEKIKSKDLSVPLRKSLSINDISDLASCRLDDTALQLYKDGDYGAYLDLEASISEQQEEFEGFQTKGNSAGDEYFVCRACEMHRELGTPSLVPLIPWDSMYFAYLVSRQLNYTGTGPKIYEQTLQRSVRSEDMGMKIRSGERVSTLASPTDCKKTARLVPQTIRLTERLRKYLFYKGAFIAINTMIELRCGQDDETI</sequence>
<gene>
    <name evidence="3" type="ORF">WN51_01822</name>
</gene>
<dbReference type="InterPro" id="IPR041387">
    <property type="entry name" value="FHOD1_GBD_N"/>
</dbReference>
<evidence type="ECO:0000313" key="3">
    <source>
        <dbReference type="EMBL" id="KOX72609.1"/>
    </source>
</evidence>
<dbReference type="Pfam" id="PF18382">
    <property type="entry name" value="Formin_GBD_N"/>
    <property type="match status" value="1"/>
</dbReference>
<keyword evidence="1" id="KW-1133">Transmembrane helix</keyword>
<feature type="transmembrane region" description="Helical" evidence="1">
    <location>
        <begin position="118"/>
        <end position="137"/>
    </location>
</feature>